<dbReference type="EMBL" id="PGCI01000014">
    <property type="protein sequence ID" value="PLW49786.1"/>
    <property type="molecule type" value="Genomic_DNA"/>
</dbReference>
<organism evidence="1 2">
    <name type="scientific">Puccinia coronata f. sp. avenae</name>
    <dbReference type="NCBI Taxonomy" id="200324"/>
    <lineage>
        <taxon>Eukaryota</taxon>
        <taxon>Fungi</taxon>
        <taxon>Dikarya</taxon>
        <taxon>Basidiomycota</taxon>
        <taxon>Pucciniomycotina</taxon>
        <taxon>Pucciniomycetes</taxon>
        <taxon>Pucciniales</taxon>
        <taxon>Pucciniaceae</taxon>
        <taxon>Puccinia</taxon>
    </lineage>
</organism>
<evidence type="ECO:0000313" key="1">
    <source>
        <dbReference type="EMBL" id="PLW49786.1"/>
    </source>
</evidence>
<comment type="caution">
    <text evidence="1">The sequence shown here is derived from an EMBL/GenBank/DDBJ whole genome shotgun (WGS) entry which is preliminary data.</text>
</comment>
<accession>A0A2N5VIQ4</accession>
<protein>
    <submittedName>
        <fullName evidence="1">Uncharacterized protein</fullName>
    </submittedName>
</protein>
<dbReference type="AlphaFoldDB" id="A0A2N5VIQ4"/>
<evidence type="ECO:0000313" key="2">
    <source>
        <dbReference type="Proteomes" id="UP000235392"/>
    </source>
</evidence>
<dbReference type="Proteomes" id="UP000235392">
    <property type="component" value="Unassembled WGS sequence"/>
</dbReference>
<name>A0A2N5VIQ4_9BASI</name>
<proteinExistence type="predicted"/>
<reference evidence="1 2" key="1">
    <citation type="submission" date="2017-11" db="EMBL/GenBank/DDBJ databases">
        <title>De novo assembly and phasing of dikaryotic genomes from two isolates of Puccinia coronata f. sp. avenae, the causal agent of oat crown rust.</title>
        <authorList>
            <person name="Miller M.E."/>
            <person name="Zhang Y."/>
            <person name="Omidvar V."/>
            <person name="Sperschneider J."/>
            <person name="Schwessinger B."/>
            <person name="Raley C."/>
            <person name="Palmer J.M."/>
            <person name="Garnica D."/>
            <person name="Upadhyaya N."/>
            <person name="Rathjen J."/>
            <person name="Taylor J.M."/>
            <person name="Park R.F."/>
            <person name="Dodds P.N."/>
            <person name="Hirsch C.D."/>
            <person name="Kianian S.F."/>
            <person name="Figueroa M."/>
        </authorList>
    </citation>
    <scope>NUCLEOTIDE SEQUENCE [LARGE SCALE GENOMIC DNA]</scope>
    <source>
        <strain evidence="1">12SD80</strain>
    </source>
</reference>
<gene>
    <name evidence="1" type="ORF">PCASD_01532</name>
</gene>
<sequence>MPMQDIINRDDDNLTSNITNSGRVAHVFDDQFRDFVRMKAWMIFLIPSLEAYSNNPHKNGTLPKTLYYQFLDAVDKQPDSWRANQLAPVQIEDNSTALQAYRGTMGELLKHQRSHLCTLQLLTNILETQRIAVKGKVPNCKKMITTLTSNITNSGRVAHVFDDQFRDFVRMKAWMIFLIPSLEAYSNNPHKNGTLPKTLYYQFLDAVDKQPDSWRANQLAPVQIEDNSTALQAYRGTMGELLKHQRSHLCTLQLLTNILETQRIAVKGKVPNCKKMITTLTSNITNSGRVAHVFDDQFRDFVRMKAWMIFLIPSLEAYSNNPHKNGTLPKTLYYQFLDAVDKQPDSWRANQLAPVQIEDNSTALQAYRGTMGELLKHQRSHLSAFDKYP</sequence>